<proteinExistence type="predicted"/>
<accession>A0ABU1VQ53</accession>
<comment type="caution">
    <text evidence="1">The sequence shown here is derived from an EMBL/GenBank/DDBJ whole genome shotgun (WGS) entry which is preliminary data.</text>
</comment>
<evidence type="ECO:0000313" key="2">
    <source>
        <dbReference type="Proteomes" id="UP001267878"/>
    </source>
</evidence>
<dbReference type="Proteomes" id="UP001267878">
    <property type="component" value="Unassembled WGS sequence"/>
</dbReference>
<name>A0ABU1VQ53_9GAMM</name>
<dbReference type="EMBL" id="JAVDVW010000001">
    <property type="protein sequence ID" value="MDR7099238.1"/>
    <property type="molecule type" value="Genomic_DNA"/>
</dbReference>
<dbReference type="RefSeq" id="WP_310053443.1">
    <property type="nucleotide sequence ID" value="NZ_JAVDVW010000001.1"/>
</dbReference>
<sequence length="215" mass="24024">MNAMLTATIPLPAILDQPSPMAPGRRHCIENFHLTAASVDRFNALLARLGRRAAPLDCDRLATAARELRDSAAGTGEPACILQRMKRLEAAARMLDDIQWEPVDDAGNVASLMVHYATGRYQLLPNTLPTVGHLDDAIAVEAAWPSLQYEVASFLDFCRVRSMEASLRGRDIGGFNFSRDDWEDARQAEYVLEKQRRCIRESSYLPQLATRFIVH</sequence>
<keyword evidence="2" id="KW-1185">Reference proteome</keyword>
<protein>
    <submittedName>
        <fullName evidence="1">Uncharacterized membrane protein YkvA (DUF1232 family)</fullName>
    </submittedName>
</protein>
<gene>
    <name evidence="1" type="ORF">J2X04_001585</name>
</gene>
<organism evidence="1 2">
    <name type="scientific">Agrilutibacter niabensis</name>
    <dbReference type="NCBI Taxonomy" id="380628"/>
    <lineage>
        <taxon>Bacteria</taxon>
        <taxon>Pseudomonadati</taxon>
        <taxon>Pseudomonadota</taxon>
        <taxon>Gammaproteobacteria</taxon>
        <taxon>Lysobacterales</taxon>
        <taxon>Lysobacteraceae</taxon>
        <taxon>Agrilutibacter</taxon>
    </lineage>
</organism>
<reference evidence="1 2" key="1">
    <citation type="submission" date="2023-07" db="EMBL/GenBank/DDBJ databases">
        <title>Sorghum-associated microbial communities from plants grown in Nebraska, USA.</title>
        <authorList>
            <person name="Schachtman D."/>
        </authorList>
    </citation>
    <scope>NUCLEOTIDE SEQUENCE [LARGE SCALE GENOMIC DNA]</scope>
    <source>
        <strain evidence="1 2">BE187</strain>
    </source>
</reference>
<evidence type="ECO:0000313" key="1">
    <source>
        <dbReference type="EMBL" id="MDR7099238.1"/>
    </source>
</evidence>